<dbReference type="AlphaFoldDB" id="A0A3E4V8L4"/>
<dbReference type="InterPro" id="IPR036390">
    <property type="entry name" value="WH_DNA-bd_sf"/>
</dbReference>
<feature type="domain" description="Transcription regulator PadR N-terminal" evidence="1">
    <location>
        <begin position="8"/>
        <end position="82"/>
    </location>
</feature>
<dbReference type="Pfam" id="PF03551">
    <property type="entry name" value="PadR"/>
    <property type="match status" value="1"/>
</dbReference>
<evidence type="ECO:0000313" key="2">
    <source>
        <dbReference type="EMBL" id="RGM23850.1"/>
    </source>
</evidence>
<reference evidence="2 3" key="1">
    <citation type="submission" date="2018-08" db="EMBL/GenBank/DDBJ databases">
        <title>A genome reference for cultivated species of the human gut microbiota.</title>
        <authorList>
            <person name="Zou Y."/>
            <person name="Xue W."/>
            <person name="Luo G."/>
        </authorList>
    </citation>
    <scope>NUCLEOTIDE SEQUENCE [LARGE SCALE GENOMIC DNA]</scope>
    <source>
        <strain evidence="2 3">TF01-20-2</strain>
    </source>
</reference>
<proteinExistence type="predicted"/>
<dbReference type="PANTHER" id="PTHR33169">
    <property type="entry name" value="PADR-FAMILY TRANSCRIPTIONAL REGULATOR"/>
    <property type="match status" value="1"/>
</dbReference>
<evidence type="ECO:0000313" key="3">
    <source>
        <dbReference type="Proteomes" id="UP000260808"/>
    </source>
</evidence>
<gene>
    <name evidence="2" type="ORF">DXC31_05985</name>
</gene>
<evidence type="ECO:0000259" key="1">
    <source>
        <dbReference type="Pfam" id="PF03551"/>
    </source>
</evidence>
<organism evidence="2 3">
    <name type="scientific">Mediterraneibacter gnavus</name>
    <name type="common">Ruminococcus gnavus</name>
    <dbReference type="NCBI Taxonomy" id="33038"/>
    <lineage>
        <taxon>Bacteria</taxon>
        <taxon>Bacillati</taxon>
        <taxon>Bacillota</taxon>
        <taxon>Clostridia</taxon>
        <taxon>Lachnospirales</taxon>
        <taxon>Lachnospiraceae</taxon>
        <taxon>Mediterraneibacter</taxon>
    </lineage>
</organism>
<dbReference type="PANTHER" id="PTHR33169:SF14">
    <property type="entry name" value="TRANSCRIPTIONAL REGULATOR RV3488"/>
    <property type="match status" value="1"/>
</dbReference>
<dbReference type="SUPFAM" id="SSF46785">
    <property type="entry name" value="Winged helix' DNA-binding domain"/>
    <property type="match status" value="1"/>
</dbReference>
<dbReference type="InterPro" id="IPR052509">
    <property type="entry name" value="Metal_resp_DNA-bind_regulator"/>
</dbReference>
<dbReference type="InterPro" id="IPR036388">
    <property type="entry name" value="WH-like_DNA-bd_sf"/>
</dbReference>
<protein>
    <submittedName>
        <fullName evidence="2">PadR family transcriptional regulator</fullName>
    </submittedName>
</protein>
<dbReference type="InterPro" id="IPR005149">
    <property type="entry name" value="Tscrpt_reg_PadR_N"/>
</dbReference>
<dbReference type="Proteomes" id="UP000260808">
    <property type="component" value="Unassembled WGS sequence"/>
</dbReference>
<accession>A0A3E4V8L4</accession>
<comment type="caution">
    <text evidence="2">The sequence shown here is derived from an EMBL/GenBank/DDBJ whole genome shotgun (WGS) entry which is preliminary data.</text>
</comment>
<dbReference type="EMBL" id="QSSX01000010">
    <property type="protein sequence ID" value="RGM23850.1"/>
    <property type="molecule type" value="Genomic_DNA"/>
</dbReference>
<name>A0A3E4V8L4_MEDGN</name>
<dbReference type="Gene3D" id="1.10.10.10">
    <property type="entry name" value="Winged helix-like DNA-binding domain superfamily/Winged helix DNA-binding domain"/>
    <property type="match status" value="1"/>
</dbReference>
<sequence length="176" mass="20151">MATIDLIVLGILKKESLSAYDIQKLVEYRNISKWVKISTPSIYKKVIQLEEKGYITSTTIKEGKMPEKAVYTLTDSGHHQFEKLMMEISCKPINIFLDFNAVIVNIDSLSKDTQKLCLANIESNVQTLKSYLEENMNLKKDVPEIPETGIAVLEQQYILTQAIETWIASMKERFDL</sequence>